<dbReference type="Proteomes" id="UP001633002">
    <property type="component" value="Unassembled WGS sequence"/>
</dbReference>
<dbReference type="EMBL" id="JBJQOH010000008">
    <property type="protein sequence ID" value="KAL3677389.1"/>
    <property type="molecule type" value="Genomic_DNA"/>
</dbReference>
<sequence>MESLTIGFQSSELRRQQQLELEKSRVPSVARSKRQSEFARFIERGLCRCAYTVSAIFLQDHFGGFQGSWASRIRLGEKFEVQEYVHKGFGVSEAQHDAGGEFVRVSARRRSWVGSNGVFIVGLKTQVVEEMQMVNNCVVGYRTRVMAQVGARVLGRGLVRQWHREVCVRMASTALIFSALQPVRPALHLPYRQQVMPGRVARENGTNLLLLRQCATTEPSYGAANSVLLETRECADGSIMYKFGSAEQKEAMSIASEQLIPKAAELNEVPAELQSVELNSEAGDHRQAATPQGEASEGESSGTSHPTESSIPEVETAEIEQKLADSRLEQQHESSAREDVSQRREVSVSNSDSAPTPGTVRLGKKHLTAVGILLRFLRINYFLFVISFSHFGLERKVFQ</sequence>
<proteinExistence type="predicted"/>
<dbReference type="AlphaFoldDB" id="A0ABD3GJN5"/>
<comment type="caution">
    <text evidence="2">The sequence shown here is derived from an EMBL/GenBank/DDBJ whole genome shotgun (WGS) entry which is preliminary data.</text>
</comment>
<name>A0ABD3GJN5_9MARC</name>
<protein>
    <submittedName>
        <fullName evidence="2">Uncharacterized protein</fullName>
    </submittedName>
</protein>
<feature type="compositionally biased region" description="Polar residues" evidence="1">
    <location>
        <begin position="347"/>
        <end position="356"/>
    </location>
</feature>
<keyword evidence="3" id="KW-1185">Reference proteome</keyword>
<feature type="compositionally biased region" description="Basic and acidic residues" evidence="1">
    <location>
        <begin position="319"/>
        <end position="346"/>
    </location>
</feature>
<accession>A0ABD3GJN5</accession>
<evidence type="ECO:0000313" key="3">
    <source>
        <dbReference type="Proteomes" id="UP001633002"/>
    </source>
</evidence>
<feature type="region of interest" description="Disordered" evidence="1">
    <location>
        <begin position="282"/>
        <end position="361"/>
    </location>
</feature>
<reference evidence="2 3" key="1">
    <citation type="submission" date="2024-09" db="EMBL/GenBank/DDBJ databases">
        <title>Chromosome-scale assembly of Riccia sorocarpa.</title>
        <authorList>
            <person name="Paukszto L."/>
        </authorList>
    </citation>
    <scope>NUCLEOTIDE SEQUENCE [LARGE SCALE GENOMIC DNA]</scope>
    <source>
        <strain evidence="2">LP-2024</strain>
        <tissue evidence="2">Aerial parts of the thallus</tissue>
    </source>
</reference>
<feature type="compositionally biased region" description="Low complexity" evidence="1">
    <location>
        <begin position="293"/>
        <end position="302"/>
    </location>
</feature>
<evidence type="ECO:0000313" key="2">
    <source>
        <dbReference type="EMBL" id="KAL3677389.1"/>
    </source>
</evidence>
<organism evidence="2 3">
    <name type="scientific">Riccia sorocarpa</name>
    <dbReference type="NCBI Taxonomy" id="122646"/>
    <lineage>
        <taxon>Eukaryota</taxon>
        <taxon>Viridiplantae</taxon>
        <taxon>Streptophyta</taxon>
        <taxon>Embryophyta</taxon>
        <taxon>Marchantiophyta</taxon>
        <taxon>Marchantiopsida</taxon>
        <taxon>Marchantiidae</taxon>
        <taxon>Marchantiales</taxon>
        <taxon>Ricciaceae</taxon>
        <taxon>Riccia</taxon>
    </lineage>
</organism>
<gene>
    <name evidence="2" type="ORF">R1sor_027337</name>
</gene>
<evidence type="ECO:0000256" key="1">
    <source>
        <dbReference type="SAM" id="MobiDB-lite"/>
    </source>
</evidence>